<name>A0A4Y7SAK7_COPMI</name>
<sequence>MRKSADRSFVEVGGQRQIELRAASGAIAKSSTQYYTGICRIDGNDDFARQVQSGDTIVVWAEGYPDQVQYPRYASLKVVTQKPSFGFMDLGFMAGLSFKSGVLYQYLRLPPIVVILVVTLFYIIDAYIEDWIWSSLTMVINIVFTSSTPLPLPSDTEPILSFALPDFIEHCKVSDRDILQSPLKGLRFTQEKNKDISLLVDFEHAGIRYLAELFAPAPKYNMWHYASFVTTFHRLERDGVKIWRSEGEERARANEISREGFVVKVHFKPEGGTTLLGVIDLLRTAKRRYWFHFWNNAKEWSWPWWLMRTLVRSANDEIEFVRLDGKPEVYSAGDASGVLFQTREEWRAADVHPYGQNMLKDAVFVVTRTRAIYLIVLFFVSQQVLSPVVDDILDGMKSALIRRIVRGG</sequence>
<protein>
    <submittedName>
        <fullName evidence="2">Uncharacterized protein</fullName>
    </submittedName>
</protein>
<organism evidence="2 3">
    <name type="scientific">Coprinellus micaceus</name>
    <name type="common">Glistening ink-cap mushroom</name>
    <name type="synonym">Coprinus micaceus</name>
    <dbReference type="NCBI Taxonomy" id="71717"/>
    <lineage>
        <taxon>Eukaryota</taxon>
        <taxon>Fungi</taxon>
        <taxon>Dikarya</taxon>
        <taxon>Basidiomycota</taxon>
        <taxon>Agaricomycotina</taxon>
        <taxon>Agaricomycetes</taxon>
        <taxon>Agaricomycetidae</taxon>
        <taxon>Agaricales</taxon>
        <taxon>Agaricineae</taxon>
        <taxon>Psathyrellaceae</taxon>
        <taxon>Coprinellus</taxon>
    </lineage>
</organism>
<evidence type="ECO:0000313" key="3">
    <source>
        <dbReference type="Proteomes" id="UP000298030"/>
    </source>
</evidence>
<dbReference type="PROSITE" id="PS00430">
    <property type="entry name" value="TONB_DEPENDENT_REC_1"/>
    <property type="match status" value="1"/>
</dbReference>
<feature type="transmembrane region" description="Helical" evidence="1">
    <location>
        <begin position="106"/>
        <end position="125"/>
    </location>
</feature>
<evidence type="ECO:0000256" key="1">
    <source>
        <dbReference type="SAM" id="Phobius"/>
    </source>
</evidence>
<reference evidence="2 3" key="1">
    <citation type="journal article" date="2019" name="Nat. Ecol. Evol.">
        <title>Megaphylogeny resolves global patterns of mushroom evolution.</title>
        <authorList>
            <person name="Varga T."/>
            <person name="Krizsan K."/>
            <person name="Foldi C."/>
            <person name="Dima B."/>
            <person name="Sanchez-Garcia M."/>
            <person name="Sanchez-Ramirez S."/>
            <person name="Szollosi G.J."/>
            <person name="Szarkandi J.G."/>
            <person name="Papp V."/>
            <person name="Albert L."/>
            <person name="Andreopoulos W."/>
            <person name="Angelini C."/>
            <person name="Antonin V."/>
            <person name="Barry K.W."/>
            <person name="Bougher N.L."/>
            <person name="Buchanan P."/>
            <person name="Buyck B."/>
            <person name="Bense V."/>
            <person name="Catcheside P."/>
            <person name="Chovatia M."/>
            <person name="Cooper J."/>
            <person name="Damon W."/>
            <person name="Desjardin D."/>
            <person name="Finy P."/>
            <person name="Geml J."/>
            <person name="Haridas S."/>
            <person name="Hughes K."/>
            <person name="Justo A."/>
            <person name="Karasinski D."/>
            <person name="Kautmanova I."/>
            <person name="Kiss B."/>
            <person name="Kocsube S."/>
            <person name="Kotiranta H."/>
            <person name="LaButti K.M."/>
            <person name="Lechner B.E."/>
            <person name="Liimatainen K."/>
            <person name="Lipzen A."/>
            <person name="Lukacs Z."/>
            <person name="Mihaltcheva S."/>
            <person name="Morgado L.N."/>
            <person name="Niskanen T."/>
            <person name="Noordeloos M.E."/>
            <person name="Ohm R.A."/>
            <person name="Ortiz-Santana B."/>
            <person name="Ovrebo C."/>
            <person name="Racz N."/>
            <person name="Riley R."/>
            <person name="Savchenko A."/>
            <person name="Shiryaev A."/>
            <person name="Soop K."/>
            <person name="Spirin V."/>
            <person name="Szebenyi C."/>
            <person name="Tomsovsky M."/>
            <person name="Tulloss R.E."/>
            <person name="Uehling J."/>
            <person name="Grigoriev I.V."/>
            <person name="Vagvolgyi C."/>
            <person name="Papp T."/>
            <person name="Martin F.M."/>
            <person name="Miettinen O."/>
            <person name="Hibbett D.S."/>
            <person name="Nagy L.G."/>
        </authorList>
    </citation>
    <scope>NUCLEOTIDE SEQUENCE [LARGE SCALE GENOMIC DNA]</scope>
    <source>
        <strain evidence="2 3">FP101781</strain>
    </source>
</reference>
<comment type="caution">
    <text evidence="2">The sequence shown here is derived from an EMBL/GenBank/DDBJ whole genome shotgun (WGS) entry which is preliminary data.</text>
</comment>
<dbReference type="InterPro" id="IPR010916">
    <property type="entry name" value="TonB_box_CS"/>
</dbReference>
<keyword evidence="1" id="KW-0472">Membrane</keyword>
<keyword evidence="1" id="KW-1133">Transmembrane helix</keyword>
<keyword evidence="3" id="KW-1185">Reference proteome</keyword>
<evidence type="ECO:0000313" key="2">
    <source>
        <dbReference type="EMBL" id="TEB18648.1"/>
    </source>
</evidence>
<dbReference type="Proteomes" id="UP000298030">
    <property type="component" value="Unassembled WGS sequence"/>
</dbReference>
<dbReference type="EMBL" id="QPFP01000238">
    <property type="protein sequence ID" value="TEB18648.1"/>
    <property type="molecule type" value="Genomic_DNA"/>
</dbReference>
<keyword evidence="1" id="KW-0812">Transmembrane</keyword>
<accession>A0A4Y7SAK7</accession>
<dbReference type="AlphaFoldDB" id="A0A4Y7SAK7"/>
<dbReference type="OrthoDB" id="2904002at2759"/>
<gene>
    <name evidence="2" type="ORF">FA13DRAFT_1745454</name>
</gene>
<feature type="transmembrane region" description="Helical" evidence="1">
    <location>
        <begin position="131"/>
        <end position="152"/>
    </location>
</feature>
<proteinExistence type="predicted"/>